<dbReference type="AlphaFoldDB" id="E4RJM5"/>
<dbReference type="InterPro" id="IPR012347">
    <property type="entry name" value="Ferritin-like"/>
</dbReference>
<dbReference type="GO" id="GO:0046872">
    <property type="term" value="F:metal ion binding"/>
    <property type="evidence" value="ECO:0007669"/>
    <property type="project" value="InterPro"/>
</dbReference>
<evidence type="ECO:0000313" key="2">
    <source>
        <dbReference type="EMBL" id="ADQ15445.1"/>
    </source>
</evidence>
<proteinExistence type="predicted"/>
<reference evidence="2 3" key="2">
    <citation type="journal article" date="2011" name="J. Bacteriol.">
        <title>Complete Genome Sequence of the Haloalkaliphilic, Hydrogen Producing Halanaerobium hydrogenoformans.</title>
        <authorList>
            <person name="Brown S.D."/>
            <person name="Begemann M.B."/>
            <person name="Mormile M.R."/>
            <person name="Wall J.D."/>
            <person name="Han C.S."/>
            <person name="Goodwin L.A."/>
            <person name="Pitluck S."/>
            <person name="Land M.L."/>
            <person name="Hauser L.J."/>
            <person name="Elias D.A."/>
        </authorList>
    </citation>
    <scope>NUCLEOTIDE SEQUENCE [LARGE SCALE GENOMIC DNA]</scope>
    <source>
        <strain evidence="3">sapolanicus</strain>
    </source>
</reference>
<name>E4RJM5_HALHG</name>
<gene>
    <name evidence="2" type="ordered locus">Halsa_2028</name>
</gene>
<dbReference type="CDD" id="cd01045">
    <property type="entry name" value="Ferritin_like_AB"/>
    <property type="match status" value="1"/>
</dbReference>
<dbReference type="OrthoDB" id="271558at2"/>
<dbReference type="Proteomes" id="UP000007434">
    <property type="component" value="Chromosome"/>
</dbReference>
<evidence type="ECO:0000259" key="1">
    <source>
        <dbReference type="Pfam" id="PF02915"/>
    </source>
</evidence>
<dbReference type="HOGENOM" id="CLU_122749_0_0_9"/>
<dbReference type="Gene3D" id="1.20.1260.10">
    <property type="match status" value="1"/>
</dbReference>
<dbReference type="EMBL" id="CP002304">
    <property type="protein sequence ID" value="ADQ15445.1"/>
    <property type="molecule type" value="Genomic_DNA"/>
</dbReference>
<protein>
    <submittedName>
        <fullName evidence="2">Rubrerythrin</fullName>
    </submittedName>
</protein>
<sequence length="162" mass="19017">MKNHFNALEVMEMAKDIEKKGKKFYLTHAKATDNLELKELFNKLADAQEEHYKKFVELTEELKGKSDKADYLYDEEVSAYFEYLVELTIFPAYNSEKSKEALNDAKKALDLAIRAEKDAILFYREMCANNSGETIEAVEKLIKEKKRHLRELGKYIEEYVKK</sequence>
<organism evidence="2 3">
    <name type="scientific">Halanaerobium hydrogeniformans</name>
    <name type="common">Halanaerobium sp. (strain sapolanicus)</name>
    <dbReference type="NCBI Taxonomy" id="656519"/>
    <lineage>
        <taxon>Bacteria</taxon>
        <taxon>Bacillati</taxon>
        <taxon>Bacillota</taxon>
        <taxon>Clostridia</taxon>
        <taxon>Halanaerobiales</taxon>
        <taxon>Halanaerobiaceae</taxon>
        <taxon>Halanaerobium</taxon>
    </lineage>
</organism>
<dbReference type="InterPro" id="IPR009078">
    <property type="entry name" value="Ferritin-like_SF"/>
</dbReference>
<dbReference type="STRING" id="656519.Halsa_2028"/>
<evidence type="ECO:0000313" key="3">
    <source>
        <dbReference type="Proteomes" id="UP000007434"/>
    </source>
</evidence>
<dbReference type="Pfam" id="PF02915">
    <property type="entry name" value="Rubrerythrin"/>
    <property type="match status" value="1"/>
</dbReference>
<keyword evidence="3" id="KW-1185">Reference proteome</keyword>
<reference evidence="2 3" key="1">
    <citation type="submission" date="2010-11" db="EMBL/GenBank/DDBJ databases">
        <title>Complete sequence of Halanaerobium sp. sapolanicus.</title>
        <authorList>
            <consortium name="US DOE Joint Genome Institute"/>
            <person name="Lucas S."/>
            <person name="Copeland A."/>
            <person name="Lapidus A."/>
            <person name="Cheng J.-F."/>
            <person name="Bruce D."/>
            <person name="Goodwin L."/>
            <person name="Pitluck S."/>
            <person name="Davenport K."/>
            <person name="Detter J.C."/>
            <person name="Han C."/>
            <person name="Tapia R."/>
            <person name="Land M."/>
            <person name="Hauser L."/>
            <person name="Jeffries C."/>
            <person name="Kyrpides N."/>
            <person name="Ivanova N."/>
            <person name="Mikhailova N."/>
            <person name="Begemann M.B."/>
            <person name="Mormile M.R."/>
            <person name="Wall J.D."/>
            <person name="Elias D.A."/>
            <person name="Woyke T."/>
        </authorList>
    </citation>
    <scope>NUCLEOTIDE SEQUENCE [LARGE SCALE GENOMIC DNA]</scope>
    <source>
        <strain evidence="3">sapolanicus</strain>
    </source>
</reference>
<dbReference type="GO" id="GO:0016491">
    <property type="term" value="F:oxidoreductase activity"/>
    <property type="evidence" value="ECO:0007669"/>
    <property type="project" value="InterPro"/>
</dbReference>
<dbReference type="RefSeq" id="WP_013406513.1">
    <property type="nucleotide sequence ID" value="NC_014654.1"/>
</dbReference>
<dbReference type="eggNOG" id="COG1633">
    <property type="taxonomic scope" value="Bacteria"/>
</dbReference>
<dbReference type="SUPFAM" id="SSF47240">
    <property type="entry name" value="Ferritin-like"/>
    <property type="match status" value="1"/>
</dbReference>
<dbReference type="InterPro" id="IPR003251">
    <property type="entry name" value="Rr_diiron-bd_dom"/>
</dbReference>
<accession>E4RJM5</accession>
<dbReference type="KEGG" id="has:Halsa_2028"/>
<feature type="domain" description="Rubrerythrin diiron-binding" evidence="1">
    <location>
        <begin position="9"/>
        <end position="107"/>
    </location>
</feature>